<feature type="transmembrane region" description="Helical" evidence="1">
    <location>
        <begin position="141"/>
        <end position="157"/>
    </location>
</feature>
<keyword evidence="1" id="KW-0812">Transmembrane</keyword>
<feature type="transmembrane region" description="Helical" evidence="1">
    <location>
        <begin position="30"/>
        <end position="50"/>
    </location>
</feature>
<keyword evidence="3" id="KW-0808">Transferase</keyword>
<dbReference type="InterPro" id="IPR050879">
    <property type="entry name" value="Acyltransferase_3"/>
</dbReference>
<keyword evidence="1" id="KW-0472">Membrane</keyword>
<dbReference type="EMBL" id="BSFE01000011">
    <property type="protein sequence ID" value="GLK53571.1"/>
    <property type="molecule type" value="Genomic_DNA"/>
</dbReference>
<comment type="caution">
    <text evidence="3">The sequence shown here is derived from an EMBL/GenBank/DDBJ whole genome shotgun (WGS) entry which is preliminary data.</text>
</comment>
<dbReference type="PANTHER" id="PTHR23028">
    <property type="entry name" value="ACETYLTRANSFERASE"/>
    <property type="match status" value="1"/>
</dbReference>
<dbReference type="AlphaFoldDB" id="A0A9W6IR32"/>
<feature type="domain" description="Acyltransferase 3" evidence="2">
    <location>
        <begin position="13"/>
        <end position="305"/>
    </location>
</feature>
<evidence type="ECO:0000259" key="2">
    <source>
        <dbReference type="Pfam" id="PF01757"/>
    </source>
</evidence>
<protein>
    <submittedName>
        <fullName evidence="3">Acyltransferase</fullName>
    </submittedName>
</protein>
<dbReference type="GO" id="GO:0016747">
    <property type="term" value="F:acyltransferase activity, transferring groups other than amino-acyl groups"/>
    <property type="evidence" value="ECO:0007669"/>
    <property type="project" value="InterPro"/>
</dbReference>
<keyword evidence="3" id="KW-0012">Acyltransferase</keyword>
<evidence type="ECO:0000256" key="1">
    <source>
        <dbReference type="SAM" id="Phobius"/>
    </source>
</evidence>
<evidence type="ECO:0000313" key="3">
    <source>
        <dbReference type="EMBL" id="GLK53571.1"/>
    </source>
</evidence>
<gene>
    <name evidence="3" type="ORF">GCM10017621_30790</name>
</gene>
<reference evidence="3" key="2">
    <citation type="submission" date="2023-01" db="EMBL/GenBank/DDBJ databases">
        <authorList>
            <person name="Sun Q."/>
            <person name="Evtushenko L."/>
        </authorList>
    </citation>
    <scope>NUCLEOTIDE SEQUENCE</scope>
    <source>
        <strain evidence="3">VKM B-1513</strain>
    </source>
</reference>
<dbReference type="Pfam" id="PF01757">
    <property type="entry name" value="Acyl_transf_3"/>
    <property type="match status" value="1"/>
</dbReference>
<accession>A0A9W6IR32</accession>
<organism evidence="3 4">
    <name type="scientific">Maricaulis virginensis</name>
    <dbReference type="NCBI Taxonomy" id="144022"/>
    <lineage>
        <taxon>Bacteria</taxon>
        <taxon>Pseudomonadati</taxon>
        <taxon>Pseudomonadota</taxon>
        <taxon>Alphaproteobacteria</taxon>
        <taxon>Maricaulales</taxon>
        <taxon>Maricaulaceae</taxon>
        <taxon>Maricaulis</taxon>
    </lineage>
</organism>
<reference evidence="3" key="1">
    <citation type="journal article" date="2014" name="Int. J. Syst. Evol. Microbiol.">
        <title>Complete genome sequence of Corynebacterium casei LMG S-19264T (=DSM 44701T), isolated from a smear-ripened cheese.</title>
        <authorList>
            <consortium name="US DOE Joint Genome Institute (JGI-PGF)"/>
            <person name="Walter F."/>
            <person name="Albersmeier A."/>
            <person name="Kalinowski J."/>
            <person name="Ruckert C."/>
        </authorList>
    </citation>
    <scope>NUCLEOTIDE SEQUENCE</scope>
    <source>
        <strain evidence="3">VKM B-1513</strain>
    </source>
</reference>
<dbReference type="InterPro" id="IPR002656">
    <property type="entry name" value="Acyl_transf_3_dom"/>
</dbReference>
<sequence>MAGAVLIEHAVIVTQGPGQPPPLALHGWSLSYAAVNGFFIVSGFLIAGSLERRKDAVSFAVARALRIMPALVVLSLAAVLVIGPLVTTVSAGEYWSSPATWRFPLHVLGFLDTSQGPAGVFADNPWSGEFSAPLWTLRYEVLAYIGAGVLVLSPLPWTRRTALGLYLATTLGHAALTGADQDIPGMLTASARLSAPFALGMLIHALRRHWPVSPWPAIAAAGAWWLAGASPLAEPFLNLALATGLFWIAFARLGCLPTWHRMPDWSYGVYIWHYPVMQAVLVMKPGAGAFETGLAALVVTMPIAAASWHFVERPSLFLKVSAARLFHATRST</sequence>
<keyword evidence="4" id="KW-1185">Reference proteome</keyword>
<evidence type="ECO:0000313" key="4">
    <source>
        <dbReference type="Proteomes" id="UP001143486"/>
    </source>
</evidence>
<proteinExistence type="predicted"/>
<name>A0A9W6IR32_9PROT</name>
<keyword evidence="1" id="KW-1133">Transmembrane helix</keyword>
<feature type="transmembrane region" description="Helical" evidence="1">
    <location>
        <begin position="71"/>
        <end position="95"/>
    </location>
</feature>
<feature type="transmembrane region" description="Helical" evidence="1">
    <location>
        <begin position="293"/>
        <end position="311"/>
    </location>
</feature>
<dbReference type="Proteomes" id="UP001143486">
    <property type="component" value="Unassembled WGS sequence"/>
</dbReference>